<dbReference type="Proteomes" id="UP001345827">
    <property type="component" value="Unassembled WGS sequence"/>
</dbReference>
<protein>
    <recommendedName>
        <fullName evidence="5">Prion-inhibition and propagation HeLo domain-containing protein</fullName>
    </recommendedName>
</protein>
<dbReference type="InterPro" id="IPR029498">
    <property type="entry name" value="HeLo_dom"/>
</dbReference>
<reference evidence="3 4" key="1">
    <citation type="submission" date="2023-06" db="EMBL/GenBank/DDBJ databases">
        <title>Black Yeasts Isolated from many extreme environments.</title>
        <authorList>
            <person name="Coleine C."/>
            <person name="Stajich J.E."/>
            <person name="Selbmann L."/>
        </authorList>
    </citation>
    <scope>NUCLEOTIDE SEQUENCE [LARGE SCALE GENOMIC DNA]</scope>
    <source>
        <strain evidence="3 4">CCFEE 5887</strain>
    </source>
</reference>
<dbReference type="PANTHER" id="PTHR37542:SF3">
    <property type="entry name" value="PRION-INHIBITION AND PROPAGATION HELO DOMAIN-CONTAINING PROTEIN"/>
    <property type="match status" value="1"/>
</dbReference>
<accession>A0AAV9Q747</accession>
<dbReference type="Pfam" id="PF14479">
    <property type="entry name" value="HeLo"/>
    <property type="match status" value="1"/>
</dbReference>
<gene>
    <name evidence="3" type="ORF">LTR25_004729</name>
</gene>
<sequence>MAEAVGLAFAILGAFNDAIQCFEYVQVARNFDQSLQTAVLKLDIPKLRLSRWGQSVGLDRVETAVAGSREDHQKAKELLDQIVDLFEDAERVSGKLKPPAKDPAVYDTTRDLDEASASLHVKLQRLSLRRFKPRGVLNKAKWALYKEKSLNRLIQDITELVTGLIELFPAARSEQRRLCEQDGAELASDEHISLIAPLIEEQDPELSASIKSANPSAQPNFHITFAGSHNHGLQQGYFSGHQTNTFGARP</sequence>
<proteinExistence type="predicted"/>
<name>A0AAV9Q747_9PEZI</name>
<evidence type="ECO:0000259" key="2">
    <source>
        <dbReference type="Pfam" id="PF17046"/>
    </source>
</evidence>
<organism evidence="3 4">
    <name type="scientific">Vermiconidia calcicola</name>
    <dbReference type="NCBI Taxonomy" id="1690605"/>
    <lineage>
        <taxon>Eukaryota</taxon>
        <taxon>Fungi</taxon>
        <taxon>Dikarya</taxon>
        <taxon>Ascomycota</taxon>
        <taxon>Pezizomycotina</taxon>
        <taxon>Dothideomycetes</taxon>
        <taxon>Dothideomycetidae</taxon>
        <taxon>Mycosphaerellales</taxon>
        <taxon>Extremaceae</taxon>
        <taxon>Vermiconidia</taxon>
    </lineage>
</organism>
<evidence type="ECO:0000313" key="4">
    <source>
        <dbReference type="Proteomes" id="UP001345827"/>
    </source>
</evidence>
<feature type="domain" description="Fungal death-pathway protein SesB" evidence="2">
    <location>
        <begin position="217"/>
        <end position="243"/>
    </location>
</feature>
<comment type="caution">
    <text evidence="3">The sequence shown here is derived from an EMBL/GenBank/DDBJ whole genome shotgun (WGS) entry which is preliminary data.</text>
</comment>
<dbReference type="EMBL" id="JAXLQG010000007">
    <property type="protein sequence ID" value="KAK5537477.1"/>
    <property type="molecule type" value="Genomic_DNA"/>
</dbReference>
<dbReference type="Pfam" id="PF17046">
    <property type="entry name" value="Ses_B"/>
    <property type="match status" value="1"/>
</dbReference>
<dbReference type="AlphaFoldDB" id="A0AAV9Q747"/>
<evidence type="ECO:0008006" key="5">
    <source>
        <dbReference type="Google" id="ProtNLM"/>
    </source>
</evidence>
<keyword evidence="4" id="KW-1185">Reference proteome</keyword>
<dbReference type="PANTHER" id="PTHR37542">
    <property type="entry name" value="HELO DOMAIN-CONTAINING PROTEIN-RELATED"/>
    <property type="match status" value="1"/>
</dbReference>
<evidence type="ECO:0000259" key="1">
    <source>
        <dbReference type="Pfam" id="PF14479"/>
    </source>
</evidence>
<evidence type="ECO:0000313" key="3">
    <source>
        <dbReference type="EMBL" id="KAK5537477.1"/>
    </source>
</evidence>
<feature type="domain" description="Prion-inhibition and propagation HeLo" evidence="1">
    <location>
        <begin position="9"/>
        <end position="187"/>
    </location>
</feature>
<dbReference type="Gene3D" id="1.20.120.1020">
    <property type="entry name" value="Prion-inhibition and propagation, HeLo domain"/>
    <property type="match status" value="1"/>
</dbReference>
<dbReference type="InterPro" id="IPR038305">
    <property type="entry name" value="HeLo_sf"/>
</dbReference>
<dbReference type="InterPro" id="IPR031469">
    <property type="entry name" value="SesB_dom"/>
</dbReference>